<organism evidence="1 2">
    <name type="scientific">Sphaerobolus stellatus (strain SS14)</name>
    <dbReference type="NCBI Taxonomy" id="990650"/>
    <lineage>
        <taxon>Eukaryota</taxon>
        <taxon>Fungi</taxon>
        <taxon>Dikarya</taxon>
        <taxon>Basidiomycota</taxon>
        <taxon>Agaricomycotina</taxon>
        <taxon>Agaricomycetes</taxon>
        <taxon>Phallomycetidae</taxon>
        <taxon>Geastrales</taxon>
        <taxon>Sphaerobolaceae</taxon>
        <taxon>Sphaerobolus</taxon>
    </lineage>
</organism>
<gene>
    <name evidence="1" type="ORF">M422DRAFT_31296</name>
</gene>
<dbReference type="EMBL" id="KN837129">
    <property type="protein sequence ID" value="KIJ42539.1"/>
    <property type="molecule type" value="Genomic_DNA"/>
</dbReference>
<name>A0A0C9V6E3_SPHS4</name>
<reference evidence="1 2" key="1">
    <citation type="submission" date="2014-06" db="EMBL/GenBank/DDBJ databases">
        <title>Evolutionary Origins and Diversification of the Mycorrhizal Mutualists.</title>
        <authorList>
            <consortium name="DOE Joint Genome Institute"/>
            <consortium name="Mycorrhizal Genomics Consortium"/>
            <person name="Kohler A."/>
            <person name="Kuo A."/>
            <person name="Nagy L.G."/>
            <person name="Floudas D."/>
            <person name="Copeland A."/>
            <person name="Barry K.W."/>
            <person name="Cichocki N."/>
            <person name="Veneault-Fourrey C."/>
            <person name="LaButti K."/>
            <person name="Lindquist E.A."/>
            <person name="Lipzen A."/>
            <person name="Lundell T."/>
            <person name="Morin E."/>
            <person name="Murat C."/>
            <person name="Riley R."/>
            <person name="Ohm R."/>
            <person name="Sun H."/>
            <person name="Tunlid A."/>
            <person name="Henrissat B."/>
            <person name="Grigoriev I.V."/>
            <person name="Hibbett D.S."/>
            <person name="Martin F."/>
        </authorList>
    </citation>
    <scope>NUCLEOTIDE SEQUENCE [LARGE SCALE GENOMIC DNA]</scope>
    <source>
        <strain evidence="1 2">SS14</strain>
    </source>
</reference>
<protein>
    <submittedName>
        <fullName evidence="1">Uncharacterized protein</fullName>
    </submittedName>
</protein>
<dbReference type="Proteomes" id="UP000054279">
    <property type="component" value="Unassembled WGS sequence"/>
</dbReference>
<evidence type="ECO:0000313" key="1">
    <source>
        <dbReference type="EMBL" id="KIJ42539.1"/>
    </source>
</evidence>
<proteinExistence type="predicted"/>
<sequence>MYRHLTTEEETIAIPNFLQHGHWPALKHITLDFYGSLFDSTMPILDAPRRAADAMASFLRCHTKLESFLMDNESEYYQGCLSEGHPSLQALNFGFRLWDDICNFYLVVPSRIIN</sequence>
<dbReference type="AlphaFoldDB" id="A0A0C9V6E3"/>
<dbReference type="HOGENOM" id="CLU_2172690_0_0_1"/>
<accession>A0A0C9V6E3</accession>
<keyword evidence="2" id="KW-1185">Reference proteome</keyword>
<evidence type="ECO:0000313" key="2">
    <source>
        <dbReference type="Proteomes" id="UP000054279"/>
    </source>
</evidence>